<dbReference type="OrthoDB" id="3221235at2759"/>
<proteinExistence type="predicted"/>
<dbReference type="Proteomes" id="UP001148786">
    <property type="component" value="Unassembled WGS sequence"/>
</dbReference>
<reference evidence="3" key="1">
    <citation type="submission" date="2022-07" db="EMBL/GenBank/DDBJ databases">
        <title>Genome Sequence of Agrocybe chaxingu.</title>
        <authorList>
            <person name="Buettner E."/>
        </authorList>
    </citation>
    <scope>NUCLEOTIDE SEQUENCE</scope>
    <source>
        <strain evidence="3">MP-N11</strain>
    </source>
</reference>
<dbReference type="PANTHER" id="PTHR38926">
    <property type="entry name" value="F-BOX DOMAIN CONTAINING PROTEIN, EXPRESSED"/>
    <property type="match status" value="1"/>
</dbReference>
<dbReference type="PANTHER" id="PTHR38926:SF72">
    <property type="entry name" value="IM:7136021-RELATED"/>
    <property type="match status" value="1"/>
</dbReference>
<feature type="transmembrane region" description="Helical" evidence="2">
    <location>
        <begin position="1366"/>
        <end position="1386"/>
    </location>
</feature>
<evidence type="ECO:0008006" key="5">
    <source>
        <dbReference type="Google" id="ProtNLM"/>
    </source>
</evidence>
<evidence type="ECO:0000256" key="1">
    <source>
        <dbReference type="SAM" id="MobiDB-lite"/>
    </source>
</evidence>
<sequence>MPASLLETGPDRIQRRTSTSQEVKTSRKTTQAPGNEGHPPKSPGISRLPVEVMQEIFSIVVQPHCILRTEVVSETWALSHVSREWANIALSTAPLWGQITVQLWKKRRNPVLFEQMVHTLLKRSRVADLYLLIDTSSNQIYEHPILDALVAHSDRWTMVVIQGTPPLLIALNSISDHLSSLQYLEIDIRHAKIPTASKTPYCLFEVAPRLREVVIHSSPILFLPLAQIVSLRRDGGPNSLHDLLSSAEQLVSLDLRSLDFQGSDPVPRCTLTFLQSLHLSFKPEATAQGLFENLSLPALRSLSVDKPPLNFLHSFMTHTVRSTHPCRLQQLSVVDYQFQPDELMGLIAATPHLLSLRVPCLSREDSISFLEQSPLTFLPLLEELIFDSKFPTPSYQTQSKKSADDTQLLQEWKRVLDQIEARVINCRDRDLNHDFKKTISLLSTLKEYDFRPVLRSGVYHPLYYLSMLDKKHPVEKELRVRRRARTLIQSWIPMFTAELPHRSWRLKAISVEYVPPHDPFRMSPGALRMFFGDQWRGNKEATSKAADVPASSSKTVPESSSKFSLPCPNILTIVFASSLKDSQIMANIRRSAKSWSDWTEADLDAYDIVVVSEDATTFFGQLVLPEPRVQQELLDYQNVEDMDDIMLLVQEDRRFRQGESARSDAQAQLVGSAIATFSYNKRRRIEAGLPLHASKHFIPGIVMAGTTPTFYKIYVNSELEHSTATKTLLQPIRTRDNGEDEDIISQSNDDSEYLGAEYGHADLGAESDESDNRILQSPISRLPVELMQEIFYIVVQPQQILRSETVTSEAWNLSHISRGWHDVALSAPFLWGQISVCLWKKRRNPAWVEQMVHTLLDRSREAPLYIFIDSLFNQVYENRIVDALVAHSERWRMLAIKGDTSLLTALNKAINRLSSLQYLELDVLPAMPPVVYARSPDLTFSNAPQLSEVVMKSSPSSKVVIPWSQLLSFRHDQSGISRAHYALALTSRLVSLDLRALDLKEAMFQGTLFTLQSLQISFADQAFANCLFDRLILPSLRSVSLTKPPAGLLASFTRMNIGLFPNSRLERMSIYNCELQPEELAFLLFVSSHLRSLRIPFPPEVDLIMLIKRGTEFAPRLEKLVLDVDAETTRDLITYTYMLAEHRCELDGETSASPASPMIKHFELHFNHPKMSVRRHHFLQVLNRQQLEDSPSTPLSDIWTLTRIGSILREQILDAQTSPLSEVAKPRDWKAVSQAFDDLEHIAATNRGYVKHFLTCDIHTDLYRIATVNGVNIAVNEHKFPQRARAILEAWIPDLLLEVPHRLWRLTGNSLVYVPKHDPFRESPDSLQMFFGEGWKGPEVPSVKFAVEFVVAMAPPKKTRTTPIPGLTSTLITVSFCSFAVLATLFRI</sequence>
<keyword evidence="2" id="KW-1133">Transmembrane helix</keyword>
<evidence type="ECO:0000313" key="4">
    <source>
        <dbReference type="Proteomes" id="UP001148786"/>
    </source>
</evidence>
<keyword evidence="4" id="KW-1185">Reference proteome</keyword>
<feature type="region of interest" description="Disordered" evidence="1">
    <location>
        <begin position="1"/>
        <end position="46"/>
    </location>
</feature>
<comment type="caution">
    <text evidence="3">The sequence shown here is derived from an EMBL/GenBank/DDBJ whole genome shotgun (WGS) entry which is preliminary data.</text>
</comment>
<evidence type="ECO:0000256" key="2">
    <source>
        <dbReference type="SAM" id="Phobius"/>
    </source>
</evidence>
<name>A0A9W8K646_9AGAR</name>
<organism evidence="3 4">
    <name type="scientific">Agrocybe chaxingu</name>
    <dbReference type="NCBI Taxonomy" id="84603"/>
    <lineage>
        <taxon>Eukaryota</taxon>
        <taxon>Fungi</taxon>
        <taxon>Dikarya</taxon>
        <taxon>Basidiomycota</taxon>
        <taxon>Agaricomycotina</taxon>
        <taxon>Agaricomycetes</taxon>
        <taxon>Agaricomycetidae</taxon>
        <taxon>Agaricales</taxon>
        <taxon>Agaricineae</taxon>
        <taxon>Strophariaceae</taxon>
        <taxon>Agrocybe</taxon>
    </lineage>
</organism>
<accession>A0A9W8K646</accession>
<gene>
    <name evidence="3" type="ORF">NLJ89_g2681</name>
</gene>
<evidence type="ECO:0000313" key="3">
    <source>
        <dbReference type="EMBL" id="KAJ3513911.1"/>
    </source>
</evidence>
<feature type="compositionally biased region" description="Polar residues" evidence="1">
    <location>
        <begin position="16"/>
        <end position="33"/>
    </location>
</feature>
<dbReference type="SUPFAM" id="SSF52047">
    <property type="entry name" value="RNI-like"/>
    <property type="match status" value="1"/>
</dbReference>
<dbReference type="EMBL" id="JANKHO010000172">
    <property type="protein sequence ID" value="KAJ3513911.1"/>
    <property type="molecule type" value="Genomic_DNA"/>
</dbReference>
<keyword evidence="2" id="KW-0472">Membrane</keyword>
<dbReference type="Gene3D" id="3.80.10.10">
    <property type="entry name" value="Ribonuclease Inhibitor"/>
    <property type="match status" value="1"/>
</dbReference>
<dbReference type="InterPro" id="IPR032675">
    <property type="entry name" value="LRR_dom_sf"/>
</dbReference>
<protein>
    <recommendedName>
        <fullName evidence="5">F-box domain-containing protein</fullName>
    </recommendedName>
</protein>
<keyword evidence="2" id="KW-0812">Transmembrane</keyword>